<proteinExistence type="inferred from homology"/>
<dbReference type="GO" id="GO:0004097">
    <property type="term" value="F:catechol oxidase activity"/>
    <property type="evidence" value="ECO:0007669"/>
    <property type="project" value="InterPro"/>
</dbReference>
<gene>
    <name evidence="9" type="ORF">DVH24_011560</name>
</gene>
<dbReference type="SUPFAM" id="SSF48056">
    <property type="entry name" value="Di-copper centre-containing domain"/>
    <property type="match status" value="1"/>
</dbReference>
<dbReference type="AlphaFoldDB" id="A0A498JVN1"/>
<protein>
    <recommendedName>
        <fullName evidence="8">Tyrosinase copper-binding domain-containing protein</fullName>
    </recommendedName>
</protein>
<organism evidence="9 10">
    <name type="scientific">Malus domestica</name>
    <name type="common">Apple</name>
    <name type="synonym">Pyrus malus</name>
    <dbReference type="NCBI Taxonomy" id="3750"/>
    <lineage>
        <taxon>Eukaryota</taxon>
        <taxon>Viridiplantae</taxon>
        <taxon>Streptophyta</taxon>
        <taxon>Embryophyta</taxon>
        <taxon>Tracheophyta</taxon>
        <taxon>Spermatophyta</taxon>
        <taxon>Magnoliopsida</taxon>
        <taxon>eudicotyledons</taxon>
        <taxon>Gunneridae</taxon>
        <taxon>Pentapetalae</taxon>
        <taxon>rosids</taxon>
        <taxon>fabids</taxon>
        <taxon>Rosales</taxon>
        <taxon>Rosaceae</taxon>
        <taxon>Amygdaloideae</taxon>
        <taxon>Maleae</taxon>
        <taxon>Malus</taxon>
    </lineage>
</organism>
<evidence type="ECO:0000256" key="2">
    <source>
        <dbReference type="ARBA" id="ARBA00009928"/>
    </source>
</evidence>
<evidence type="ECO:0000256" key="4">
    <source>
        <dbReference type="ARBA" id="ARBA00022784"/>
    </source>
</evidence>
<dbReference type="PANTHER" id="PTHR11474:SF95">
    <property type="entry name" value="POLYPHENOL OXIDASE, CHLOROPLASTIC-LIKE"/>
    <property type="match status" value="1"/>
</dbReference>
<dbReference type="InterPro" id="IPR022739">
    <property type="entry name" value="Polyphenol_oxidase_cen"/>
</dbReference>
<dbReference type="InterPro" id="IPR002227">
    <property type="entry name" value="Tyrosinase_Cu-bd"/>
</dbReference>
<dbReference type="Proteomes" id="UP000290289">
    <property type="component" value="Chromosome 5"/>
</dbReference>
<dbReference type="STRING" id="3750.A0A498JVN1"/>
<dbReference type="Pfam" id="PF12143">
    <property type="entry name" value="PPO1_KFDV"/>
    <property type="match status" value="1"/>
</dbReference>
<evidence type="ECO:0000313" key="10">
    <source>
        <dbReference type="Proteomes" id="UP000290289"/>
    </source>
</evidence>
<dbReference type="InterPro" id="IPR008922">
    <property type="entry name" value="Di-copper_centre_dom_sf"/>
</dbReference>
<keyword evidence="10" id="KW-1185">Reference proteome</keyword>
<accession>A0A498JVN1</accession>
<keyword evidence="4" id="KW-0883">Thioether bond</keyword>
<comment type="cofactor">
    <cofactor evidence="1">
        <name>Cu(2+)</name>
        <dbReference type="ChEBI" id="CHEBI:29036"/>
    </cofactor>
</comment>
<comment type="caution">
    <text evidence="9">The sequence shown here is derived from an EMBL/GenBank/DDBJ whole genome shotgun (WGS) entry which is preliminary data.</text>
</comment>
<dbReference type="Pfam" id="PF00264">
    <property type="entry name" value="Tyrosinase"/>
    <property type="match status" value="1"/>
</dbReference>
<dbReference type="InterPro" id="IPR050316">
    <property type="entry name" value="Tyrosinase/Hemocyanin"/>
</dbReference>
<evidence type="ECO:0000256" key="3">
    <source>
        <dbReference type="ARBA" id="ARBA00022723"/>
    </source>
</evidence>
<name>A0A498JVN1_MALDO</name>
<reference evidence="9 10" key="1">
    <citation type="submission" date="2018-10" db="EMBL/GenBank/DDBJ databases">
        <title>A high-quality apple genome assembly.</title>
        <authorList>
            <person name="Hu J."/>
        </authorList>
    </citation>
    <scope>NUCLEOTIDE SEQUENCE [LARGE SCALE GENOMIC DNA]</scope>
    <source>
        <strain evidence="10">cv. HFTH1</strain>
        <tissue evidence="9">Young leaf</tissue>
    </source>
</reference>
<keyword evidence="7" id="KW-1015">Disulfide bond</keyword>
<feature type="domain" description="Tyrosinase copper-binding" evidence="8">
    <location>
        <begin position="10"/>
        <end position="21"/>
    </location>
</feature>
<comment type="similarity">
    <text evidence="2">Belongs to the tyrosinase family.</text>
</comment>
<evidence type="ECO:0000256" key="6">
    <source>
        <dbReference type="ARBA" id="ARBA00023008"/>
    </source>
</evidence>
<dbReference type="EMBL" id="RDQH01000331">
    <property type="protein sequence ID" value="RXH99235.1"/>
    <property type="molecule type" value="Genomic_DNA"/>
</dbReference>
<evidence type="ECO:0000313" key="9">
    <source>
        <dbReference type="EMBL" id="RXH99235.1"/>
    </source>
</evidence>
<keyword evidence="3" id="KW-0479">Metal-binding</keyword>
<dbReference type="PANTHER" id="PTHR11474">
    <property type="entry name" value="TYROSINASE FAMILY MEMBER"/>
    <property type="match status" value="1"/>
</dbReference>
<dbReference type="InterPro" id="IPR022740">
    <property type="entry name" value="Polyphenol_oxidase_C"/>
</dbReference>
<evidence type="ECO:0000256" key="1">
    <source>
        <dbReference type="ARBA" id="ARBA00001973"/>
    </source>
</evidence>
<keyword evidence="6" id="KW-0186">Copper</keyword>
<dbReference type="PROSITE" id="PS00498">
    <property type="entry name" value="TYROSINASE_2"/>
    <property type="match status" value="1"/>
</dbReference>
<sequence length="231" mass="26241">MGNFYSAARDPIFFSHHSNVDRMWNIWKNIGNKNKDINDKDWLDTGFLFYDENAELVRVTVRDSLDNKRLGYTYEDVDIPWLKSKPMPRRTKLAKMAKAAGVAKAAETTSLGKVVANKISTVVPRPKRKKRRKKEKEDEEEILVIEGIEFEKDVAVKFDVGPDKSEFAGSFVNVPHKQKERKKSKSCLRLGLMDLLEDLGAEDDESVVVTLVPRCGAQAVKIGSIKIEFLP</sequence>
<evidence type="ECO:0000259" key="8">
    <source>
        <dbReference type="PROSITE" id="PS00498"/>
    </source>
</evidence>
<dbReference type="GO" id="GO:0046872">
    <property type="term" value="F:metal ion binding"/>
    <property type="evidence" value="ECO:0007669"/>
    <property type="project" value="UniProtKB-KW"/>
</dbReference>
<evidence type="ECO:0000256" key="5">
    <source>
        <dbReference type="ARBA" id="ARBA00023002"/>
    </source>
</evidence>
<evidence type="ECO:0000256" key="7">
    <source>
        <dbReference type="ARBA" id="ARBA00023157"/>
    </source>
</evidence>
<keyword evidence="5" id="KW-0560">Oxidoreductase</keyword>
<dbReference type="Gene3D" id="1.10.1280.10">
    <property type="entry name" value="Di-copper center containing domain from catechol oxidase"/>
    <property type="match status" value="1"/>
</dbReference>
<dbReference type="Pfam" id="PF12142">
    <property type="entry name" value="PPO1_DWL"/>
    <property type="match status" value="1"/>
</dbReference>